<dbReference type="Pfam" id="PF07811">
    <property type="entry name" value="TadE"/>
    <property type="match status" value="1"/>
</dbReference>
<sequence length="174" mass="19248">MMGSAGRKWLRDQSGAAAVEFAMLLPVLLIVLLGSITAFDMFRTAQSVEKATFTIGDMLAREREPLTPGRLNDMLVLMRNTVPTAHDGGLRISSFRMLNGTLQRAWWERVGNNVPNVPPVSERLPQIADGDSVLLIESFVPHPAMVAGFGISDMTFNAEAAHRPRFLPFIPFQR</sequence>
<organism evidence="3 4">
    <name type="scientific">Devosia crocina</name>
    <dbReference type="NCBI Taxonomy" id="429728"/>
    <lineage>
        <taxon>Bacteria</taxon>
        <taxon>Pseudomonadati</taxon>
        <taxon>Pseudomonadota</taxon>
        <taxon>Alphaproteobacteria</taxon>
        <taxon>Hyphomicrobiales</taxon>
        <taxon>Devosiaceae</taxon>
        <taxon>Devosia</taxon>
    </lineage>
</organism>
<accession>A0A1I7MVY4</accession>
<feature type="domain" description="TadE-like" evidence="2">
    <location>
        <begin position="15"/>
        <end position="52"/>
    </location>
</feature>
<dbReference type="Proteomes" id="UP000199074">
    <property type="component" value="Unassembled WGS sequence"/>
</dbReference>
<evidence type="ECO:0000259" key="2">
    <source>
        <dbReference type="Pfam" id="PF07811"/>
    </source>
</evidence>
<dbReference type="InterPro" id="IPR012495">
    <property type="entry name" value="TadE-like_dom"/>
</dbReference>
<reference evidence="3 4" key="1">
    <citation type="submission" date="2016-10" db="EMBL/GenBank/DDBJ databases">
        <authorList>
            <person name="de Groot N.N."/>
        </authorList>
    </citation>
    <scope>NUCLEOTIDE SEQUENCE [LARGE SCALE GENOMIC DNA]</scope>
    <source>
        <strain evidence="3 4">IPL20</strain>
    </source>
</reference>
<dbReference type="OrthoDB" id="7906840at2"/>
<dbReference type="EMBL" id="FPCK01000001">
    <property type="protein sequence ID" value="SFV26561.1"/>
    <property type="molecule type" value="Genomic_DNA"/>
</dbReference>
<keyword evidence="1" id="KW-1133">Transmembrane helix</keyword>
<evidence type="ECO:0000256" key="1">
    <source>
        <dbReference type="SAM" id="Phobius"/>
    </source>
</evidence>
<name>A0A1I7MVY4_9HYPH</name>
<feature type="transmembrane region" description="Helical" evidence="1">
    <location>
        <begin position="21"/>
        <end position="42"/>
    </location>
</feature>
<proteinExistence type="predicted"/>
<dbReference type="AlphaFoldDB" id="A0A1I7MVY4"/>
<dbReference type="STRING" id="429728.SAMN05216456_0041"/>
<keyword evidence="1" id="KW-0812">Transmembrane</keyword>
<evidence type="ECO:0000313" key="4">
    <source>
        <dbReference type="Proteomes" id="UP000199074"/>
    </source>
</evidence>
<keyword evidence="4" id="KW-1185">Reference proteome</keyword>
<gene>
    <name evidence="3" type="ORF">SAMN05216456_0041</name>
</gene>
<protein>
    <submittedName>
        <fullName evidence="3">TadE-like protein</fullName>
    </submittedName>
</protein>
<keyword evidence="1" id="KW-0472">Membrane</keyword>
<evidence type="ECO:0000313" key="3">
    <source>
        <dbReference type="EMBL" id="SFV26561.1"/>
    </source>
</evidence>